<organism evidence="3 4">
    <name type="scientific">Roseateles saccharophilus</name>
    <name type="common">Pseudomonas saccharophila</name>
    <dbReference type="NCBI Taxonomy" id="304"/>
    <lineage>
        <taxon>Bacteria</taxon>
        <taxon>Pseudomonadati</taxon>
        <taxon>Pseudomonadota</taxon>
        <taxon>Betaproteobacteria</taxon>
        <taxon>Burkholderiales</taxon>
        <taxon>Sphaerotilaceae</taxon>
        <taxon>Roseateles</taxon>
    </lineage>
</organism>
<dbReference type="InterPro" id="IPR045584">
    <property type="entry name" value="Pilin-like"/>
</dbReference>
<feature type="transmembrane region" description="Helical" evidence="2">
    <location>
        <begin position="29"/>
        <end position="53"/>
    </location>
</feature>
<keyword evidence="4" id="KW-1185">Reference proteome</keyword>
<dbReference type="PANTHER" id="PTHR30093">
    <property type="entry name" value="GENERAL SECRETION PATHWAY PROTEIN G"/>
    <property type="match status" value="1"/>
</dbReference>
<keyword evidence="2" id="KW-1133">Transmembrane helix</keyword>
<dbReference type="InterPro" id="IPR031982">
    <property type="entry name" value="PilE-like"/>
</dbReference>
<gene>
    <name evidence="3" type="ORF">EV671_101943</name>
</gene>
<keyword evidence="2" id="KW-0472">Membrane</keyword>
<protein>
    <submittedName>
        <fullName evidence="3">Type IV pilus assembly protein PilE</fullName>
    </submittedName>
</protein>
<dbReference type="SUPFAM" id="SSF54523">
    <property type="entry name" value="Pili subunits"/>
    <property type="match status" value="1"/>
</dbReference>
<sequence length="170" mass="18206">MNGIRITEHLECPAENPSMRQPLRRARQGFTLIELMVAVVIVGILAAVAYPAYTSFVQRGRRADAMAVLTAVVQAQERYRANNSAYASSLDALNVDASAITSNYDVSTAGVGNPASLVSGYVVTAAINASGRQKNDTVCAQMSVQLDGAKLQYLAYDTTNADTRLACWGR</sequence>
<dbReference type="GO" id="GO:0015627">
    <property type="term" value="C:type II protein secretion system complex"/>
    <property type="evidence" value="ECO:0007669"/>
    <property type="project" value="InterPro"/>
</dbReference>
<evidence type="ECO:0000256" key="2">
    <source>
        <dbReference type="SAM" id="Phobius"/>
    </source>
</evidence>
<name>A0A4R3UNI5_ROSSA</name>
<evidence type="ECO:0000313" key="4">
    <source>
        <dbReference type="Proteomes" id="UP000295110"/>
    </source>
</evidence>
<dbReference type="RefSeq" id="WP_132573450.1">
    <property type="nucleotide sequence ID" value="NZ_CBCSGL010000017.1"/>
</dbReference>
<dbReference type="PROSITE" id="PS00409">
    <property type="entry name" value="PROKAR_NTER_METHYL"/>
    <property type="match status" value="1"/>
</dbReference>
<dbReference type="GO" id="GO:0043683">
    <property type="term" value="P:type IV pilus assembly"/>
    <property type="evidence" value="ECO:0007669"/>
    <property type="project" value="InterPro"/>
</dbReference>
<dbReference type="Proteomes" id="UP000295110">
    <property type="component" value="Unassembled WGS sequence"/>
</dbReference>
<evidence type="ECO:0000313" key="3">
    <source>
        <dbReference type="EMBL" id="TCU93245.1"/>
    </source>
</evidence>
<dbReference type="PANTHER" id="PTHR30093:SF47">
    <property type="entry name" value="TYPE IV PILUS NON-CORE MINOR PILIN PILE"/>
    <property type="match status" value="1"/>
</dbReference>
<dbReference type="OrthoDB" id="8592370at2"/>
<dbReference type="Gene3D" id="3.30.700.10">
    <property type="entry name" value="Glycoprotein, Type 4 Pilin"/>
    <property type="match status" value="1"/>
</dbReference>
<evidence type="ECO:0000256" key="1">
    <source>
        <dbReference type="ARBA" id="ARBA00022481"/>
    </source>
</evidence>
<dbReference type="PRINTS" id="PR00813">
    <property type="entry name" value="BCTERIALGSPG"/>
</dbReference>
<keyword evidence="2" id="KW-0812">Transmembrane</keyword>
<keyword evidence="1" id="KW-0488">Methylation</keyword>
<dbReference type="AlphaFoldDB" id="A0A4R3UNI5"/>
<accession>A0A4R3UNI5</accession>
<dbReference type="Pfam" id="PF07963">
    <property type="entry name" value="N_methyl"/>
    <property type="match status" value="1"/>
</dbReference>
<dbReference type="GO" id="GO:0015628">
    <property type="term" value="P:protein secretion by the type II secretion system"/>
    <property type="evidence" value="ECO:0007669"/>
    <property type="project" value="InterPro"/>
</dbReference>
<reference evidence="3 4" key="1">
    <citation type="submission" date="2019-03" db="EMBL/GenBank/DDBJ databases">
        <title>Genomic Encyclopedia of Type Strains, Phase IV (KMG-IV): sequencing the most valuable type-strain genomes for metagenomic binning, comparative biology and taxonomic classification.</title>
        <authorList>
            <person name="Goeker M."/>
        </authorList>
    </citation>
    <scope>NUCLEOTIDE SEQUENCE [LARGE SCALE GENOMIC DNA]</scope>
    <source>
        <strain evidence="3 4">DSM 654</strain>
    </source>
</reference>
<dbReference type="EMBL" id="SMBU01000019">
    <property type="protein sequence ID" value="TCU93245.1"/>
    <property type="molecule type" value="Genomic_DNA"/>
</dbReference>
<dbReference type="Pfam" id="PF16732">
    <property type="entry name" value="ComP_DUS"/>
    <property type="match status" value="1"/>
</dbReference>
<dbReference type="InterPro" id="IPR012902">
    <property type="entry name" value="N_methyl_site"/>
</dbReference>
<dbReference type="NCBIfam" id="TIGR02532">
    <property type="entry name" value="IV_pilin_GFxxxE"/>
    <property type="match status" value="1"/>
</dbReference>
<dbReference type="InterPro" id="IPR000983">
    <property type="entry name" value="Bac_GSPG_pilin"/>
</dbReference>
<proteinExistence type="predicted"/>
<comment type="caution">
    <text evidence="3">The sequence shown here is derived from an EMBL/GenBank/DDBJ whole genome shotgun (WGS) entry which is preliminary data.</text>
</comment>